<evidence type="ECO:0000256" key="1">
    <source>
        <dbReference type="ARBA" id="ARBA00022679"/>
    </source>
</evidence>
<dbReference type="PANTHER" id="PTHR43800:SF1">
    <property type="entry name" value="PEPTIDYL-LYSINE N-ACETYLTRANSFERASE YJAB"/>
    <property type="match status" value="1"/>
</dbReference>
<proteinExistence type="predicted"/>
<dbReference type="SUPFAM" id="SSF55729">
    <property type="entry name" value="Acyl-CoA N-acyltransferases (Nat)"/>
    <property type="match status" value="1"/>
</dbReference>
<keyword evidence="2" id="KW-0012">Acyltransferase</keyword>
<dbReference type="Proteomes" id="UP000698173">
    <property type="component" value="Unassembled WGS sequence"/>
</dbReference>
<gene>
    <name evidence="4" type="ORF">K8V56_16500</name>
</gene>
<dbReference type="Gene3D" id="3.40.630.30">
    <property type="match status" value="1"/>
</dbReference>
<dbReference type="AlphaFoldDB" id="A0A921G0V5"/>
<reference evidence="4" key="2">
    <citation type="submission" date="2021-09" db="EMBL/GenBank/DDBJ databases">
        <authorList>
            <person name="Gilroy R."/>
        </authorList>
    </citation>
    <scope>NUCLEOTIDE SEQUENCE</scope>
    <source>
        <strain evidence="4">CHK171-7178</strain>
    </source>
</reference>
<reference evidence="4" key="1">
    <citation type="journal article" date="2021" name="PeerJ">
        <title>Extensive microbial diversity within the chicken gut microbiome revealed by metagenomics and culture.</title>
        <authorList>
            <person name="Gilroy R."/>
            <person name="Ravi A."/>
            <person name="Getino M."/>
            <person name="Pursley I."/>
            <person name="Horton D.L."/>
            <person name="Alikhan N.F."/>
            <person name="Baker D."/>
            <person name="Gharbi K."/>
            <person name="Hall N."/>
            <person name="Watson M."/>
            <person name="Adriaenssens E.M."/>
            <person name="Foster-Nyarko E."/>
            <person name="Jarju S."/>
            <person name="Secka A."/>
            <person name="Antonio M."/>
            <person name="Oren A."/>
            <person name="Chaudhuri R.R."/>
            <person name="La Ragione R."/>
            <person name="Hildebrand F."/>
            <person name="Pallen M.J."/>
        </authorList>
    </citation>
    <scope>NUCLEOTIDE SEQUENCE</scope>
    <source>
        <strain evidence="4">CHK171-7178</strain>
    </source>
</reference>
<sequence length="307" mass="34870">MTTTITITPPSDIKDLAAFLENMNNDSSSHVGYCGEDREGIYQTLLDDFSDLDLSQSFAVAYDNGSIVGAIGLDIDKDRFSAEVWGPFISDKIDDPYIVDKLLKTVISNSSIQLKHLSFFLNKENTRGKEFVLKHGGVERGHHSNLLAHRDELGEIKVEGIMEYSPSYEKTFSALHETEFPSTYYSTQKILSRLTDMNRLFLLTNDDQHIKGYVYVEAQPQHGEGSIEYIAVSNNDRKQGIGTKLIKFALAHLFTHKEIEEISLCVENENERALNLYRAAGFKIKHELIHFDITFKRCEEIVHANQK</sequence>
<dbReference type="InterPro" id="IPR016181">
    <property type="entry name" value="Acyl_CoA_acyltransferase"/>
</dbReference>
<dbReference type="Pfam" id="PF00583">
    <property type="entry name" value="Acetyltransf_1"/>
    <property type="match status" value="1"/>
</dbReference>
<evidence type="ECO:0000259" key="3">
    <source>
        <dbReference type="PROSITE" id="PS51186"/>
    </source>
</evidence>
<dbReference type="PANTHER" id="PTHR43800">
    <property type="entry name" value="PEPTIDYL-LYSINE N-ACETYLTRANSFERASE YJAB"/>
    <property type="match status" value="1"/>
</dbReference>
<feature type="domain" description="N-acetyltransferase" evidence="3">
    <location>
        <begin position="159"/>
        <end position="299"/>
    </location>
</feature>
<dbReference type="GO" id="GO:0016747">
    <property type="term" value="F:acyltransferase activity, transferring groups other than amino-acyl groups"/>
    <property type="evidence" value="ECO:0007669"/>
    <property type="project" value="InterPro"/>
</dbReference>
<dbReference type="InterPro" id="IPR000182">
    <property type="entry name" value="GNAT_dom"/>
</dbReference>
<dbReference type="PROSITE" id="PS51186">
    <property type="entry name" value="GNAT"/>
    <property type="match status" value="1"/>
</dbReference>
<organism evidence="4 5">
    <name type="scientific">Sporosarcina psychrophila</name>
    <name type="common">Bacillus psychrophilus</name>
    <dbReference type="NCBI Taxonomy" id="1476"/>
    <lineage>
        <taxon>Bacteria</taxon>
        <taxon>Bacillati</taxon>
        <taxon>Bacillota</taxon>
        <taxon>Bacilli</taxon>
        <taxon>Bacillales</taxon>
        <taxon>Caryophanaceae</taxon>
        <taxon>Sporosarcina</taxon>
    </lineage>
</organism>
<evidence type="ECO:0000256" key="2">
    <source>
        <dbReference type="ARBA" id="ARBA00023315"/>
    </source>
</evidence>
<accession>A0A921G0V5</accession>
<dbReference type="CDD" id="cd04301">
    <property type="entry name" value="NAT_SF"/>
    <property type="match status" value="1"/>
</dbReference>
<name>A0A921G0V5_SPOPS</name>
<protein>
    <submittedName>
        <fullName evidence="4">GNAT family N-acetyltransferase</fullName>
    </submittedName>
</protein>
<comment type="caution">
    <text evidence="4">The sequence shown here is derived from an EMBL/GenBank/DDBJ whole genome shotgun (WGS) entry which is preliminary data.</text>
</comment>
<evidence type="ECO:0000313" key="4">
    <source>
        <dbReference type="EMBL" id="HJF33365.1"/>
    </source>
</evidence>
<dbReference type="EMBL" id="DYWT01000256">
    <property type="protein sequence ID" value="HJF33365.1"/>
    <property type="molecule type" value="Genomic_DNA"/>
</dbReference>
<evidence type="ECO:0000313" key="5">
    <source>
        <dbReference type="Proteomes" id="UP000698173"/>
    </source>
</evidence>
<keyword evidence="1" id="KW-0808">Transferase</keyword>